<reference evidence="1" key="1">
    <citation type="submission" date="2020-06" db="EMBL/GenBank/DDBJ databases">
        <title>Legume-microbial interactions unlock mineral nutrients during tropical forest succession.</title>
        <authorList>
            <person name="Epihov D.Z."/>
        </authorList>
    </citation>
    <scope>NUCLEOTIDE SEQUENCE [LARGE SCALE GENOMIC DNA]</scope>
    <source>
        <strain evidence="1">Pan2503</strain>
    </source>
</reference>
<dbReference type="Proteomes" id="UP000567293">
    <property type="component" value="Unassembled WGS sequence"/>
</dbReference>
<name>A0A7V8SY38_9BACT</name>
<proteinExistence type="predicted"/>
<gene>
    <name evidence="1" type="ORF">HRJ53_18615</name>
</gene>
<dbReference type="AlphaFoldDB" id="A0A7V8SY38"/>
<sequence length="201" mass="23116">METHFNIQRRLYDYQLALSRTPREFDQAHQCFLALYNSTAHQGLRKERFASPIPLHVLGDSKGRLLTPQELTRKFAHALFVRSTNQYGCVTLHRSHFYVDQGLTRTPVLLWVAGEELRAVYDHVLLAEYTCHYDLRTGTVTRLRLGHWHPSLFAARQAQEVLLERTPQDSVVVVRPPAVRCPTATARSAEQLRLLHTPHSA</sequence>
<accession>A0A7V8SY38</accession>
<dbReference type="EMBL" id="JACDQQ010001779">
    <property type="protein sequence ID" value="MBA0087000.1"/>
    <property type="molecule type" value="Genomic_DNA"/>
</dbReference>
<organism evidence="1 2">
    <name type="scientific">Candidatus Acidiferrum panamense</name>
    <dbReference type="NCBI Taxonomy" id="2741543"/>
    <lineage>
        <taxon>Bacteria</taxon>
        <taxon>Pseudomonadati</taxon>
        <taxon>Acidobacteriota</taxon>
        <taxon>Terriglobia</taxon>
        <taxon>Candidatus Acidiferrales</taxon>
        <taxon>Candidatus Acidiferrum</taxon>
    </lineage>
</organism>
<evidence type="ECO:0000313" key="1">
    <source>
        <dbReference type="EMBL" id="MBA0087000.1"/>
    </source>
</evidence>
<protein>
    <submittedName>
        <fullName evidence="1">Uncharacterized protein</fullName>
    </submittedName>
</protein>
<keyword evidence="2" id="KW-1185">Reference proteome</keyword>
<evidence type="ECO:0000313" key="2">
    <source>
        <dbReference type="Proteomes" id="UP000567293"/>
    </source>
</evidence>
<comment type="caution">
    <text evidence="1">The sequence shown here is derived from an EMBL/GenBank/DDBJ whole genome shotgun (WGS) entry which is preliminary data.</text>
</comment>